<evidence type="ECO:0000313" key="1">
    <source>
        <dbReference type="EMBL" id="MFC3937294.1"/>
    </source>
</evidence>
<dbReference type="EMBL" id="JBHSAJ010000065">
    <property type="protein sequence ID" value="MFC3937294.1"/>
    <property type="molecule type" value="Genomic_DNA"/>
</dbReference>
<reference evidence="2" key="1">
    <citation type="journal article" date="2019" name="Int. J. Syst. Evol. Microbiol.">
        <title>The Global Catalogue of Microorganisms (GCM) 10K type strain sequencing project: providing services to taxonomists for standard genome sequencing and annotation.</title>
        <authorList>
            <consortium name="The Broad Institute Genomics Platform"/>
            <consortium name="The Broad Institute Genome Sequencing Center for Infectious Disease"/>
            <person name="Wu L."/>
            <person name="Ma J."/>
        </authorList>
    </citation>
    <scope>NUCLEOTIDE SEQUENCE [LARGE SCALE GENOMIC DNA]</scope>
    <source>
        <strain evidence="2">CCUG 2113</strain>
    </source>
</reference>
<organism evidence="1 2">
    <name type="scientific">Acidovorax facilis</name>
    <dbReference type="NCBI Taxonomy" id="12917"/>
    <lineage>
        <taxon>Bacteria</taxon>
        <taxon>Pseudomonadati</taxon>
        <taxon>Pseudomonadota</taxon>
        <taxon>Betaproteobacteria</taxon>
        <taxon>Burkholderiales</taxon>
        <taxon>Comamonadaceae</taxon>
        <taxon>Acidovorax</taxon>
    </lineage>
</organism>
<accession>A0ABV8DFI3</accession>
<dbReference type="Proteomes" id="UP001595693">
    <property type="component" value="Unassembled WGS sequence"/>
</dbReference>
<sequence>MNRTDVLIAIAEIARTGGASAPEDAISQLAVIIDGLELSSSGSEQVMEMLLRIAACLWNLQQERMRW</sequence>
<evidence type="ECO:0000313" key="2">
    <source>
        <dbReference type="Proteomes" id="UP001595693"/>
    </source>
</evidence>
<keyword evidence="2" id="KW-1185">Reference proteome</keyword>
<comment type="caution">
    <text evidence="1">The sequence shown here is derived from an EMBL/GenBank/DDBJ whole genome shotgun (WGS) entry which is preliminary data.</text>
</comment>
<gene>
    <name evidence="1" type="ORF">ACFOW3_21960</name>
</gene>
<name>A0ABV8DFI3_9BURK</name>
<protein>
    <submittedName>
        <fullName evidence="1">Uncharacterized protein</fullName>
    </submittedName>
</protein>
<dbReference type="RefSeq" id="WP_055402288.1">
    <property type="nucleotide sequence ID" value="NZ_CP183985.1"/>
</dbReference>
<proteinExistence type="predicted"/>